<organism evidence="4 5">
    <name type="scientific">Pseudogemmatithrix spongiicola</name>
    <dbReference type="NCBI Taxonomy" id="3062599"/>
    <lineage>
        <taxon>Bacteria</taxon>
        <taxon>Pseudomonadati</taxon>
        <taxon>Gemmatimonadota</taxon>
        <taxon>Gemmatimonadia</taxon>
        <taxon>Gemmatimonadales</taxon>
        <taxon>Gemmatimonadaceae</taxon>
        <taxon>Pseudogemmatithrix</taxon>
    </lineage>
</organism>
<dbReference type="SUPFAM" id="SSF53300">
    <property type="entry name" value="vWA-like"/>
    <property type="match status" value="1"/>
</dbReference>
<dbReference type="PROSITE" id="PS51468">
    <property type="entry name" value="VIT"/>
    <property type="match status" value="1"/>
</dbReference>
<evidence type="ECO:0000259" key="2">
    <source>
        <dbReference type="PROSITE" id="PS51468"/>
    </source>
</evidence>
<evidence type="ECO:0000313" key="5">
    <source>
        <dbReference type="Proteomes" id="UP001229955"/>
    </source>
</evidence>
<dbReference type="AlphaFoldDB" id="A0AA49K347"/>
<dbReference type="InterPro" id="IPR002035">
    <property type="entry name" value="VWF_A"/>
</dbReference>
<dbReference type="PANTHER" id="PTHR45737">
    <property type="entry name" value="VON WILLEBRAND FACTOR A DOMAIN-CONTAINING PROTEIN 5A"/>
    <property type="match status" value="1"/>
</dbReference>
<dbReference type="RefSeq" id="WP_367886440.1">
    <property type="nucleotide sequence ID" value="NZ_CP130612.1"/>
</dbReference>
<dbReference type="Pfam" id="PF08487">
    <property type="entry name" value="VIT"/>
    <property type="match status" value="1"/>
</dbReference>
<dbReference type="EMBL" id="CP130612">
    <property type="protein sequence ID" value="WKW13602.1"/>
    <property type="molecule type" value="Genomic_DNA"/>
</dbReference>
<dbReference type="KEGG" id="pspc:Strain318_002924"/>
<evidence type="ECO:0000259" key="1">
    <source>
        <dbReference type="PROSITE" id="PS50234"/>
    </source>
</evidence>
<dbReference type="Gene3D" id="3.40.50.410">
    <property type="entry name" value="von Willebrand factor, type A domain"/>
    <property type="match status" value="1"/>
</dbReference>
<accession>A0AA49Q637</accession>
<gene>
    <name evidence="3" type="ORF">Strain138_002926</name>
    <name evidence="4" type="ORF">Strain318_002924</name>
</gene>
<feature type="domain" description="VWFA" evidence="1">
    <location>
        <begin position="232"/>
        <end position="406"/>
    </location>
</feature>
<dbReference type="Pfam" id="PF13768">
    <property type="entry name" value="VWA_3"/>
    <property type="match status" value="1"/>
</dbReference>
<protein>
    <submittedName>
        <fullName evidence="4">VWA domain-containing protein</fullName>
    </submittedName>
</protein>
<dbReference type="PANTHER" id="PTHR45737:SF6">
    <property type="entry name" value="VON WILLEBRAND FACTOR A DOMAIN-CONTAINING PROTEIN 5A"/>
    <property type="match status" value="1"/>
</dbReference>
<dbReference type="SMART" id="SM00327">
    <property type="entry name" value="VWA"/>
    <property type="match status" value="1"/>
</dbReference>
<name>A0AA49K347_9BACT</name>
<reference evidence="4" key="1">
    <citation type="submission" date="2023-07" db="EMBL/GenBank/DDBJ databases">
        <authorList>
            <person name="Haufschild T."/>
            <person name="Kallscheuer N."/>
            <person name="Hammer J."/>
            <person name="Kohn T."/>
            <person name="Kabuu M."/>
            <person name="Jogler M."/>
            <person name="Wohfarth N."/>
            <person name="Heuer A."/>
            <person name="Rohde M."/>
            <person name="van Teeseling M.C.F."/>
            <person name="Jogler C."/>
        </authorList>
    </citation>
    <scope>NUCLEOTIDE SEQUENCE</scope>
    <source>
        <strain evidence="3">Strain 138</strain>
        <strain evidence="4">Strain 318</strain>
    </source>
</reference>
<dbReference type="PROSITE" id="PS50234">
    <property type="entry name" value="VWFA"/>
    <property type="match status" value="1"/>
</dbReference>
<feature type="domain" description="VIT" evidence="2">
    <location>
        <begin position="1"/>
        <end position="119"/>
    </location>
</feature>
<proteinExistence type="predicted"/>
<evidence type="ECO:0000313" key="4">
    <source>
        <dbReference type="EMBL" id="WKW16508.1"/>
    </source>
</evidence>
<dbReference type="InterPro" id="IPR013694">
    <property type="entry name" value="VIT"/>
</dbReference>
<dbReference type="Proteomes" id="UP001229955">
    <property type="component" value="Chromosome"/>
</dbReference>
<accession>A0AA49K347</accession>
<sequence>MDGRVVRTGRDVRVVLEGRVLAYEVTERWTNRGRTIGEADYVLPLPRGAAFEDLALMIDGEMVTGEIRGAGEARRIYEEIVRRQRDPALVEWMDHGVLRTRIFPIQPGETRTVTVRFRAVAEREGDALRIDVPAPRGQGTQGGGTTLAFEWPQGDGFGDAWSPTHDVRAASAVERRRVARVEDAVGTVTLLLPVRGSGAAMTVLTHAPRRDDGYVLITLAPPAQTGPATPRDITFVIDVSGSMSGEKLRQAKAAGRQLLNSLGRSDRFRLVAFSSDVTDFADAWSAATPANLRAAEEWLDGLAAVGGTNIGAALARGLEADTPAGRLGLLLFLTDGEPTVGEQNADRLAAYASRERGERRVFTFGLGADVNASLLERLALDGAGTAHFVRPQEDVERIVGVVAQRITRPVATDLRVRAEGVTLTQVMPAGRIDLFAGQELTILAKYRGDADAVRLTVAGRGAQGPVQWSTVARFPAQRTQDAFVGRLWATQRVGWLSAERRKSGPSAEVDEELKTLGERWGIPTVLTSYLVLEPGMVVDNAPRPGRGQPRAMPMATMGAGAAPAAPPAPTAFEEARAAAAQRSARSMAEADRSMDGARTRRAANRLFVLRDSTWVDARAEAAQARTLRVRPYSDAYFALMDRTPDLREAFALGDNVEVRGRAVTVVLAADGAERLSAAELAAVARDW</sequence>
<keyword evidence="5" id="KW-1185">Reference proteome</keyword>
<dbReference type="InterPro" id="IPR036465">
    <property type="entry name" value="vWFA_dom_sf"/>
</dbReference>
<evidence type="ECO:0000313" key="3">
    <source>
        <dbReference type="EMBL" id="WKW13602.1"/>
    </source>
</evidence>
<dbReference type="EMBL" id="CP130613">
    <property type="protein sequence ID" value="WKW16508.1"/>
    <property type="molecule type" value="Genomic_DNA"/>
</dbReference>